<sequence>MPVGQEAFAVWEVEAGDRGACGVTDSRATAQREMVSALESFPRGRGRVRLAWPAPGLVYRYGETLVTAHRYGRVFVSVRGDAWESGPPWTG</sequence>
<dbReference type="AlphaFoldDB" id="A0A366M5D0"/>
<evidence type="ECO:0000313" key="1">
    <source>
        <dbReference type="EMBL" id="RBQ21426.1"/>
    </source>
</evidence>
<accession>A0A366M5D0</accession>
<evidence type="ECO:0000313" key="2">
    <source>
        <dbReference type="Proteomes" id="UP000253303"/>
    </source>
</evidence>
<reference evidence="1 2" key="1">
    <citation type="submission" date="2018-06" db="EMBL/GenBank/DDBJ databases">
        <title>Sphaerisporangium craniellae sp. nov., isolated from a marine sponge in the South China Sea.</title>
        <authorList>
            <person name="Li L."/>
        </authorList>
    </citation>
    <scope>NUCLEOTIDE SEQUENCE [LARGE SCALE GENOMIC DNA]</scope>
    <source>
        <strain evidence="1 2">LHW63015</strain>
    </source>
</reference>
<name>A0A366M5D0_9ACTN</name>
<dbReference type="EMBL" id="QMEY01000001">
    <property type="protein sequence ID" value="RBQ21426.1"/>
    <property type="molecule type" value="Genomic_DNA"/>
</dbReference>
<protein>
    <submittedName>
        <fullName evidence="1">Uncharacterized protein</fullName>
    </submittedName>
</protein>
<organism evidence="1 2">
    <name type="scientific">Spongiactinospora rosea</name>
    <dbReference type="NCBI Taxonomy" id="2248750"/>
    <lineage>
        <taxon>Bacteria</taxon>
        <taxon>Bacillati</taxon>
        <taxon>Actinomycetota</taxon>
        <taxon>Actinomycetes</taxon>
        <taxon>Streptosporangiales</taxon>
        <taxon>Streptosporangiaceae</taxon>
        <taxon>Spongiactinospora</taxon>
    </lineage>
</organism>
<keyword evidence="2" id="KW-1185">Reference proteome</keyword>
<gene>
    <name evidence="1" type="ORF">DP939_01545</name>
</gene>
<proteinExistence type="predicted"/>
<comment type="caution">
    <text evidence="1">The sequence shown here is derived from an EMBL/GenBank/DDBJ whole genome shotgun (WGS) entry which is preliminary data.</text>
</comment>
<dbReference type="Proteomes" id="UP000253303">
    <property type="component" value="Unassembled WGS sequence"/>
</dbReference>